<dbReference type="InterPro" id="IPR036770">
    <property type="entry name" value="Ankyrin_rpt-contain_sf"/>
</dbReference>
<dbReference type="Gene3D" id="1.25.40.20">
    <property type="entry name" value="Ankyrin repeat-containing domain"/>
    <property type="match status" value="1"/>
</dbReference>
<dbReference type="EMBL" id="FNBN01000011">
    <property type="protein sequence ID" value="SDH35838.1"/>
    <property type="molecule type" value="Genomic_DNA"/>
</dbReference>
<evidence type="ECO:0000313" key="4">
    <source>
        <dbReference type="EMBL" id="SDH35838.1"/>
    </source>
</evidence>
<evidence type="ECO:0000256" key="3">
    <source>
        <dbReference type="PROSITE-ProRule" id="PRU00023"/>
    </source>
</evidence>
<dbReference type="Pfam" id="PF00023">
    <property type="entry name" value="Ank"/>
    <property type="match status" value="1"/>
</dbReference>
<dbReference type="InterPro" id="IPR051637">
    <property type="entry name" value="Ank_repeat_dom-contain_49"/>
</dbReference>
<organism evidence="4 5">
    <name type="scientific">Chitinophaga filiformis</name>
    <name type="common">Myxococcus filiformis</name>
    <name type="synonym">Flexibacter filiformis</name>
    <dbReference type="NCBI Taxonomy" id="104663"/>
    <lineage>
        <taxon>Bacteria</taxon>
        <taxon>Pseudomonadati</taxon>
        <taxon>Bacteroidota</taxon>
        <taxon>Chitinophagia</taxon>
        <taxon>Chitinophagales</taxon>
        <taxon>Chitinophagaceae</taxon>
        <taxon>Chitinophaga</taxon>
    </lineage>
</organism>
<feature type="repeat" description="ANK" evidence="3">
    <location>
        <begin position="317"/>
        <end position="349"/>
    </location>
</feature>
<dbReference type="AlphaFoldDB" id="A0A1G8BRV8"/>
<name>A0A1G8BRV8_CHIFI</name>
<dbReference type="PROSITE" id="PS50297">
    <property type="entry name" value="ANK_REP_REGION"/>
    <property type="match status" value="3"/>
</dbReference>
<dbReference type="PANTHER" id="PTHR24180:SF45">
    <property type="entry name" value="POLY [ADP-RIBOSE] POLYMERASE TANKYRASE"/>
    <property type="match status" value="1"/>
</dbReference>
<feature type="repeat" description="ANK" evidence="3">
    <location>
        <begin position="251"/>
        <end position="283"/>
    </location>
</feature>
<proteinExistence type="predicted"/>
<dbReference type="RefSeq" id="WP_089837853.1">
    <property type="nucleotide sequence ID" value="NZ_FNBN01000011.1"/>
</dbReference>
<keyword evidence="1" id="KW-0677">Repeat</keyword>
<feature type="repeat" description="ANK" evidence="3">
    <location>
        <begin position="284"/>
        <end position="316"/>
    </location>
</feature>
<gene>
    <name evidence="4" type="ORF">SAMN04488121_111135</name>
</gene>
<dbReference type="InterPro" id="IPR002110">
    <property type="entry name" value="Ankyrin_rpt"/>
</dbReference>
<protein>
    <submittedName>
        <fullName evidence="4">Ankyrin repeat</fullName>
    </submittedName>
</protein>
<keyword evidence="2 3" id="KW-0040">ANK repeat</keyword>
<reference evidence="4 5" key="1">
    <citation type="submission" date="2016-10" db="EMBL/GenBank/DDBJ databases">
        <authorList>
            <person name="de Groot N.N."/>
        </authorList>
    </citation>
    <scope>NUCLEOTIDE SEQUENCE [LARGE SCALE GENOMIC DNA]</scope>
    <source>
        <strain evidence="4 5">DSM 527</strain>
    </source>
</reference>
<dbReference type="PANTHER" id="PTHR24180">
    <property type="entry name" value="CYCLIN-DEPENDENT KINASE INHIBITOR 2C-RELATED"/>
    <property type="match status" value="1"/>
</dbReference>
<dbReference type="OrthoDB" id="754271at2"/>
<accession>A0A1G8BRV8</accession>
<sequence>MSLFSRFFGKKDTPIQEENPLPWIAPEDNPWQIKLLDLRPVADTMLSTSKDPQMAQNAVSYSSEDGIVFLGQAPLIPVDMPANLTFPVDEQLYPGVLFTPEVMEHKWAIYFHDDKLIFVRSWTRQVHVIAHTRQENGVLIVEKIRGSFNEEKPAHTLSIVQFLMTGYVRNQIVPAPLPEDMKDSTRAAAMWSFSMFGKVAKIGVFDEQFRAQSEVPIRSHTMLHIATARGDLAAINDLHRKGYNLNACAGDGLTVLHWSSAADDTAVMEHLLSLGANPDARSVEGATTLMNAVQSDRLDVLQILIKAGADINAQDNRGFTALHRAAEMGHLEVAKALLAAGADKHVVAQGHTPISLAEARQVTAMIQLLK</sequence>
<dbReference type="PROSITE" id="PS50088">
    <property type="entry name" value="ANK_REPEAT"/>
    <property type="match status" value="3"/>
</dbReference>
<dbReference type="SMART" id="SM00248">
    <property type="entry name" value="ANK"/>
    <property type="match status" value="4"/>
</dbReference>
<evidence type="ECO:0000313" key="5">
    <source>
        <dbReference type="Proteomes" id="UP000199045"/>
    </source>
</evidence>
<dbReference type="SUPFAM" id="SSF48403">
    <property type="entry name" value="Ankyrin repeat"/>
    <property type="match status" value="1"/>
</dbReference>
<dbReference type="STRING" id="104663.SAMN04488121_111135"/>
<evidence type="ECO:0000256" key="1">
    <source>
        <dbReference type="ARBA" id="ARBA00022737"/>
    </source>
</evidence>
<dbReference type="Proteomes" id="UP000199045">
    <property type="component" value="Unassembled WGS sequence"/>
</dbReference>
<dbReference type="Pfam" id="PF12796">
    <property type="entry name" value="Ank_2"/>
    <property type="match status" value="1"/>
</dbReference>
<evidence type="ECO:0000256" key="2">
    <source>
        <dbReference type="ARBA" id="ARBA00023043"/>
    </source>
</evidence>